<dbReference type="SUPFAM" id="SSF52954">
    <property type="entry name" value="Class II aaRS ABD-related"/>
    <property type="match status" value="1"/>
</dbReference>
<dbReference type="PROSITE" id="PS50862">
    <property type="entry name" value="AA_TRNA_LIGASE_II"/>
    <property type="match status" value="1"/>
</dbReference>
<dbReference type="InterPro" id="IPR004499">
    <property type="entry name" value="Pro-tRNA-ligase_IIa_arc-type"/>
</dbReference>
<dbReference type="InterPro" id="IPR004526">
    <property type="entry name" value="Glu-tRNA-synth_arc/euk"/>
</dbReference>
<dbReference type="InterPro" id="IPR036621">
    <property type="entry name" value="Anticodon-bd_dom_sf"/>
</dbReference>
<evidence type="ECO:0000256" key="7">
    <source>
        <dbReference type="SAM" id="MobiDB-lite"/>
    </source>
</evidence>
<feature type="region of interest" description="Disordered" evidence="7">
    <location>
        <begin position="659"/>
        <end position="798"/>
    </location>
</feature>
<keyword evidence="4" id="KW-0067">ATP-binding</keyword>
<dbReference type="EMBL" id="LUCM01010783">
    <property type="protein sequence ID" value="KAA0184994.1"/>
    <property type="molecule type" value="Genomic_DNA"/>
</dbReference>
<dbReference type="CDD" id="cd00862">
    <property type="entry name" value="ProRS_anticodon_zinc"/>
    <property type="match status" value="1"/>
</dbReference>
<dbReference type="SUPFAM" id="SSF55681">
    <property type="entry name" value="Class II aaRS and biotin synthetases"/>
    <property type="match status" value="1"/>
</dbReference>
<dbReference type="FunFam" id="3.40.50.800:FF:000005">
    <property type="entry name" value="bifunctional glutamate/proline--tRNA ligase"/>
    <property type="match status" value="1"/>
</dbReference>
<dbReference type="Gene3D" id="3.40.50.800">
    <property type="entry name" value="Anticodon-binding domain"/>
    <property type="match status" value="1"/>
</dbReference>
<dbReference type="Gene3D" id="1.10.1160.10">
    <property type="entry name" value="Glutamyl-trna Synthetase, Domain 2"/>
    <property type="match status" value="1"/>
</dbReference>
<dbReference type="InterPro" id="IPR020059">
    <property type="entry name" value="Glu/Gln-tRNA-synth_Ib_codon-bd"/>
</dbReference>
<dbReference type="InterPro" id="IPR000924">
    <property type="entry name" value="Glu/Gln-tRNA-synth"/>
</dbReference>
<dbReference type="GO" id="GO:0005524">
    <property type="term" value="F:ATP binding"/>
    <property type="evidence" value="ECO:0007669"/>
    <property type="project" value="UniProtKB-KW"/>
</dbReference>
<dbReference type="Pfam" id="PF03950">
    <property type="entry name" value="tRNA-synt_1c_C"/>
    <property type="match status" value="1"/>
</dbReference>
<dbReference type="Gene3D" id="3.30.110.30">
    <property type="entry name" value="C-terminal domain of ProRS"/>
    <property type="match status" value="1"/>
</dbReference>
<dbReference type="PANTHER" id="PTHR43382:SF2">
    <property type="entry name" value="BIFUNCTIONAL GLUTAMATE_PROLINE--TRNA LIGASE"/>
    <property type="match status" value="1"/>
</dbReference>
<dbReference type="SMART" id="SM00946">
    <property type="entry name" value="ProRS-C_1"/>
    <property type="match status" value="1"/>
</dbReference>
<dbReference type="InterPro" id="IPR006195">
    <property type="entry name" value="aa-tRNA-synth_II"/>
</dbReference>
<dbReference type="InterPro" id="IPR020058">
    <property type="entry name" value="Glu/Gln-tRNA-synth_Ib_cat-dom"/>
</dbReference>
<dbReference type="GO" id="GO:0005737">
    <property type="term" value="C:cytoplasm"/>
    <property type="evidence" value="ECO:0007669"/>
    <property type="project" value="InterPro"/>
</dbReference>
<dbReference type="InterPro" id="IPR004154">
    <property type="entry name" value="Anticodon-bd"/>
</dbReference>
<gene>
    <name evidence="10" type="ORF">FBUS_00259</name>
</gene>
<dbReference type="NCBIfam" id="TIGR00463">
    <property type="entry name" value="gltX_arch"/>
    <property type="match status" value="1"/>
</dbReference>
<keyword evidence="11" id="KW-1185">Reference proteome</keyword>
<accession>A0A8E0RJU2</accession>
<feature type="domain" description="Aminoacyl-transfer RNA synthetases class-II family profile" evidence="9">
    <location>
        <begin position="839"/>
        <end position="1080"/>
    </location>
</feature>
<dbReference type="PROSITE" id="PS50405">
    <property type="entry name" value="GST_CTER"/>
    <property type="match status" value="1"/>
</dbReference>
<dbReference type="GO" id="GO:0006424">
    <property type="term" value="P:glutamyl-tRNA aminoacylation"/>
    <property type="evidence" value="ECO:0007669"/>
    <property type="project" value="InterPro"/>
</dbReference>
<dbReference type="SUPFAM" id="SSF64586">
    <property type="entry name" value="C-terminal domain of ProRS"/>
    <property type="match status" value="1"/>
</dbReference>
<dbReference type="Gene3D" id="3.40.50.620">
    <property type="entry name" value="HUPs"/>
    <property type="match status" value="1"/>
</dbReference>
<dbReference type="InterPro" id="IPR049437">
    <property type="entry name" value="tRNA-synt_1c_C2"/>
</dbReference>
<keyword evidence="3" id="KW-0547">Nucleotide-binding</keyword>
<dbReference type="InterPro" id="IPR017449">
    <property type="entry name" value="Pro-tRNA_synth_II"/>
</dbReference>
<organism evidence="10 11">
    <name type="scientific">Fasciolopsis buskii</name>
    <dbReference type="NCBI Taxonomy" id="27845"/>
    <lineage>
        <taxon>Eukaryota</taxon>
        <taxon>Metazoa</taxon>
        <taxon>Spiralia</taxon>
        <taxon>Lophotrochozoa</taxon>
        <taxon>Platyhelminthes</taxon>
        <taxon>Trematoda</taxon>
        <taxon>Digenea</taxon>
        <taxon>Plagiorchiida</taxon>
        <taxon>Echinostomata</taxon>
        <taxon>Echinostomatoidea</taxon>
        <taxon>Fasciolidae</taxon>
        <taxon>Fasciolopsis</taxon>
    </lineage>
</organism>
<dbReference type="HAMAP" id="MF_01571">
    <property type="entry name" value="Pro_tRNA_synth_type3"/>
    <property type="match status" value="1"/>
</dbReference>
<evidence type="ECO:0000256" key="2">
    <source>
        <dbReference type="ARBA" id="ARBA00022598"/>
    </source>
</evidence>
<sequence length="1308" mass="147131">MDPRKRSWAMGQLEKSLCHATFLVGDSFTIADLAVFCFLECDDEFQKLIVAEEWKSPTFCQIRRYYNHLSSMEQLKELKFQLSQVPKVPMEPATAPQLACDDNSQADVSGKTVAADMRFEMGGKFGELPGAKAGEVVVRFPPEASGYLHIGHAKAALLNQHYRDTFKGRLILRFDDTNPSKEKANFEESILCDLPRIGVKWDVRSHTSDHFDLLIKLCEQMLREGKAYVDNTDAETMRIERENRKPSACRENTTERNLAWWEEMIRGTEFGLKCCVRAKIDMNSNNGAMRDPTIYRCKLDSHVRTGTKYKVYPIYDFACPVVDSVEGVTHALRTSEYNDRNDQYAWFCQALGLRCPIVIDYSRLALQNTLLSKRKLTWFVEEGLVDGWDDPRMPTVSGILRRGMTAEGLRQFILAQGSSRSSAQMEWDKIWAFNKKVIDPVAPRFTGLLLDPSIPQSAPTVPIGLVPVRINGQSEIQEKSAPVHPKNENLGERKIAVGPLVYVEHADAVCFKEGENVTLINWGNCRIEKIHRSGPNVTAVDAQLNLQDTDYRKTLKITWLPDLQNRSPALCPVTCLIYDHLLTKGILGKDEDFKPYVNRNSKIEQCLLGDPDLRNLKKGDIIQLQRRGYYIVDVPYEAKCKATGFESPCVLIQIPEGTASKTTTDPAGPKAGQTTKGGSVKESAKHPKIEMTEEEAAKALERQRKKEEKKEARKEGRAKAKQAKANAVEGAPESICVPPQSESASLVQQPQRSEPKGEQDLVGRPSTAPGSRSTKPSKAEKNDQMEIPKKEGAKKQTRLALEATKEAEFSEWYSQLITKAELLEYYDISGCYILRPWAYSLWQTIQRYMDERLHEMGIENAYFPMFVSKCALEREKNHVTDFAPEVAWVTKSGDSDLAEPVAVRPTSETIMYPAFAKWIQSHRDLPLRLNQWSNVVRWEFKHPQPFLRTREFLWQEGHTAYAEKADAEAEVLAILDLYAQVYQDLLAVPVVKGRKTEREKFAGADYTTTIEAYISGTGRAIQGATSHHLGQNFSRMFEVTYDHPVTGKPAFVYQNSWGLTTRTLGVLIMVHGDSKGLVLPPRIAPYQIVVVPCGITNKSTPEDRESLMFYALHVTKILKQDSAQFRIHCDERTHVSPGWKFNHWEMKGVPVRLEVGPQEMAKQSTCLVLRHNGNKLSVPLAELCARLPQILVDIHNDLLRKATGELAAHVVQVDSLEQLCSALDAKSLGLAPFCGDSDCEEVIRHESARNIVVEPGAPSMGAKSLCIPFACPFNEKLVCGSPATGTKCFNQPHCSRMAIAYTLFGRSY</sequence>
<dbReference type="InterPro" id="IPR004046">
    <property type="entry name" value="GST_C"/>
</dbReference>
<dbReference type="InterPro" id="IPR014729">
    <property type="entry name" value="Rossmann-like_a/b/a_fold"/>
</dbReference>
<keyword evidence="2" id="KW-0436">Ligase</keyword>
<feature type="compositionally biased region" description="Basic and acidic residues" evidence="7">
    <location>
        <begin position="777"/>
        <end position="794"/>
    </location>
</feature>
<dbReference type="FunFam" id="3.30.110.30:FF:000001">
    <property type="entry name" value="Bifunctional glutamate/proline--tRNA ligase"/>
    <property type="match status" value="1"/>
</dbReference>
<dbReference type="Pfam" id="PF00043">
    <property type="entry name" value="GST_C"/>
    <property type="match status" value="1"/>
</dbReference>
<dbReference type="InterPro" id="IPR045864">
    <property type="entry name" value="aa-tRNA-synth_II/BPL/LPL"/>
</dbReference>
<dbReference type="InterPro" id="IPR010987">
    <property type="entry name" value="Glutathione-S-Trfase_C-like"/>
</dbReference>
<dbReference type="CDD" id="cd00778">
    <property type="entry name" value="ProRS_core_arch_euk"/>
    <property type="match status" value="1"/>
</dbReference>
<dbReference type="Gene3D" id="3.90.800.10">
    <property type="entry name" value="Glutamyl-tRNA Synthetase, Domain 3"/>
    <property type="match status" value="1"/>
</dbReference>
<dbReference type="InterPro" id="IPR036282">
    <property type="entry name" value="Glutathione-S-Trfase_C_sf"/>
</dbReference>
<evidence type="ECO:0000256" key="4">
    <source>
        <dbReference type="ARBA" id="ARBA00022840"/>
    </source>
</evidence>
<evidence type="ECO:0000259" key="9">
    <source>
        <dbReference type="PROSITE" id="PS50862"/>
    </source>
</evidence>
<dbReference type="SUPFAM" id="SSF47616">
    <property type="entry name" value="GST C-terminal domain-like"/>
    <property type="match status" value="1"/>
</dbReference>
<comment type="caution">
    <text evidence="10">The sequence shown here is derived from an EMBL/GenBank/DDBJ whole genome shotgun (WGS) entry which is preliminary data.</text>
</comment>
<protein>
    <submittedName>
        <fullName evidence="10">Glutamyl tRNA synthetase cytoplasmic</fullName>
    </submittedName>
</protein>
<dbReference type="FunFam" id="3.90.800.10:FF:000001">
    <property type="entry name" value="Glutamine--tRNA ligase"/>
    <property type="match status" value="1"/>
</dbReference>
<dbReference type="Gene3D" id="3.30.930.10">
    <property type="entry name" value="Bira Bifunctional Protein, Domain 2"/>
    <property type="match status" value="1"/>
</dbReference>
<dbReference type="PANTHER" id="PTHR43382">
    <property type="entry name" value="PROLYL-TRNA SYNTHETASE"/>
    <property type="match status" value="1"/>
</dbReference>
<dbReference type="Gene3D" id="1.20.1050.130">
    <property type="match status" value="1"/>
</dbReference>
<evidence type="ECO:0000256" key="3">
    <source>
        <dbReference type="ARBA" id="ARBA00022741"/>
    </source>
</evidence>
<evidence type="ECO:0000313" key="10">
    <source>
        <dbReference type="EMBL" id="KAA0184994.1"/>
    </source>
</evidence>
<dbReference type="OrthoDB" id="1350766at2759"/>
<name>A0A8E0RJU2_9TREM</name>
<dbReference type="FunFam" id="3.30.930.10:FF:000007">
    <property type="entry name" value="Bifunctional glutamate/proline--tRNA ligase"/>
    <property type="match status" value="1"/>
</dbReference>
<dbReference type="FunFam" id="3.40.50.620:FF:000070">
    <property type="entry name" value="Bifunctional glutamate/proline--tRNA ligase"/>
    <property type="match status" value="1"/>
</dbReference>
<dbReference type="InterPro" id="IPR016061">
    <property type="entry name" value="Pro-tRNA_ligase_II_C"/>
</dbReference>
<dbReference type="SUPFAM" id="SSF52374">
    <property type="entry name" value="Nucleotidylyl transferase"/>
    <property type="match status" value="1"/>
</dbReference>
<dbReference type="HAMAP" id="MF_02076">
    <property type="entry name" value="Glu_tRNA_synth_type2"/>
    <property type="match status" value="1"/>
</dbReference>
<dbReference type="Gene3D" id="2.40.240.10">
    <property type="entry name" value="Ribosomal Protein L25, Chain P"/>
    <property type="match status" value="2"/>
</dbReference>
<proteinExistence type="inferred from homology"/>
<evidence type="ECO:0000313" key="11">
    <source>
        <dbReference type="Proteomes" id="UP000728185"/>
    </source>
</evidence>
<dbReference type="GO" id="GO:0004818">
    <property type="term" value="F:glutamate-tRNA ligase activity"/>
    <property type="evidence" value="ECO:0007669"/>
    <property type="project" value="InterPro"/>
</dbReference>
<dbReference type="GO" id="GO:0004827">
    <property type="term" value="F:proline-tRNA ligase activity"/>
    <property type="evidence" value="ECO:0007669"/>
    <property type="project" value="InterPro"/>
</dbReference>
<dbReference type="NCBIfam" id="TIGR00408">
    <property type="entry name" value="proS_fam_I"/>
    <property type="match status" value="1"/>
</dbReference>
<dbReference type="Pfam" id="PF09180">
    <property type="entry name" value="ProRS-C_1"/>
    <property type="match status" value="1"/>
</dbReference>
<evidence type="ECO:0000259" key="8">
    <source>
        <dbReference type="PROSITE" id="PS50405"/>
    </source>
</evidence>
<keyword evidence="5" id="KW-0648">Protein biosynthesis</keyword>
<dbReference type="Pfam" id="PF03129">
    <property type="entry name" value="HGTP_anticodon"/>
    <property type="match status" value="1"/>
</dbReference>
<dbReference type="InterPro" id="IPR020061">
    <property type="entry name" value="Glu_tRNA_lig_a-bdl"/>
</dbReference>
<dbReference type="Pfam" id="PF20974">
    <property type="entry name" value="tRNA-synt_1c_C2"/>
    <property type="match status" value="1"/>
</dbReference>
<dbReference type="InterPro" id="IPR002314">
    <property type="entry name" value="aa-tRNA-synt_IIb"/>
</dbReference>
<keyword evidence="6 10" id="KW-0030">Aminoacyl-tRNA synthetase</keyword>
<evidence type="ECO:0000256" key="6">
    <source>
        <dbReference type="ARBA" id="ARBA00023146"/>
    </source>
</evidence>
<dbReference type="InterPro" id="IPR033721">
    <property type="entry name" value="ProRS_core_arch_euk"/>
</dbReference>
<dbReference type="GO" id="GO:0006433">
    <property type="term" value="P:prolyl-tRNA aminoacylation"/>
    <property type="evidence" value="ECO:0007669"/>
    <property type="project" value="InterPro"/>
</dbReference>
<dbReference type="PRINTS" id="PR00987">
    <property type="entry name" value="TRNASYNTHGLU"/>
</dbReference>
<dbReference type="GO" id="GO:0017101">
    <property type="term" value="C:aminoacyl-tRNA synthetase multienzyme complex"/>
    <property type="evidence" value="ECO:0007669"/>
    <property type="project" value="TreeGrafter"/>
</dbReference>
<dbReference type="Pfam" id="PF00587">
    <property type="entry name" value="tRNA-synt_2b"/>
    <property type="match status" value="1"/>
</dbReference>
<feature type="domain" description="GST C-terminal" evidence="8">
    <location>
        <begin position="1"/>
        <end position="96"/>
    </location>
</feature>
<dbReference type="FunFam" id="1.10.1160.10:FF:000001">
    <property type="entry name" value="Glutamine--tRNA ligase"/>
    <property type="match status" value="1"/>
</dbReference>
<comment type="subunit">
    <text evidence="1">Homodimer.</text>
</comment>
<feature type="compositionally biased region" description="Polar residues" evidence="7">
    <location>
        <begin position="740"/>
        <end position="752"/>
    </location>
</feature>
<evidence type="ECO:0000256" key="5">
    <source>
        <dbReference type="ARBA" id="ARBA00022917"/>
    </source>
</evidence>
<dbReference type="SUPFAM" id="SSF50715">
    <property type="entry name" value="Ribosomal protein L25-like"/>
    <property type="match status" value="1"/>
</dbReference>
<dbReference type="Proteomes" id="UP000728185">
    <property type="component" value="Unassembled WGS sequence"/>
</dbReference>
<dbReference type="InterPro" id="IPR011035">
    <property type="entry name" value="Ribosomal_bL25/Gln-tRNA_synth"/>
</dbReference>
<dbReference type="Pfam" id="PF00749">
    <property type="entry name" value="tRNA-synt_1c"/>
    <property type="match status" value="1"/>
</dbReference>
<reference evidence="10" key="1">
    <citation type="submission" date="2019-05" db="EMBL/GenBank/DDBJ databases">
        <title>Annotation for the trematode Fasciolopsis buski.</title>
        <authorList>
            <person name="Choi Y.-J."/>
        </authorList>
    </citation>
    <scope>NUCLEOTIDE SEQUENCE</scope>
    <source>
        <strain evidence="10">HT</strain>
        <tissue evidence="10">Whole worm</tissue>
    </source>
</reference>
<feature type="compositionally biased region" description="Basic and acidic residues" evidence="7">
    <location>
        <begin position="682"/>
        <end position="718"/>
    </location>
</feature>
<evidence type="ECO:0000256" key="1">
    <source>
        <dbReference type="ARBA" id="ARBA00011738"/>
    </source>
</evidence>
<dbReference type="InterPro" id="IPR020056">
    <property type="entry name" value="Rbsml_bL25/Gln-tRNA_synth_N"/>
</dbReference>